<keyword evidence="3" id="KW-1185">Reference proteome</keyword>
<keyword evidence="1" id="KW-0472">Membrane</keyword>
<organism evidence="2 3">
    <name type="scientific">Notoacmeibacter marinus</name>
    <dbReference type="NCBI Taxonomy" id="1876515"/>
    <lineage>
        <taxon>Bacteria</taxon>
        <taxon>Pseudomonadati</taxon>
        <taxon>Pseudomonadota</taxon>
        <taxon>Alphaproteobacteria</taxon>
        <taxon>Hyphomicrobiales</taxon>
        <taxon>Notoacmeibacteraceae</taxon>
        <taxon>Notoacmeibacter</taxon>
    </lineage>
</organism>
<accession>A0A231UUD9</accession>
<evidence type="ECO:0000313" key="3">
    <source>
        <dbReference type="Proteomes" id="UP000215405"/>
    </source>
</evidence>
<reference evidence="3" key="1">
    <citation type="journal article" date="2017" name="Int. J. Syst. Evol. Microbiol.">
        <title>Notoacmeibacter marinus gen. nov., sp. nov., isolated from the gut of a limpet and proposal of Notoacmeibacteraceae fam. nov. in the order Rhizobiales of the class Alphaproteobacteria.</title>
        <authorList>
            <person name="Huang Z."/>
            <person name="Guo F."/>
            <person name="Lai Q."/>
        </authorList>
    </citation>
    <scope>NUCLEOTIDE SEQUENCE [LARGE SCALE GENOMIC DNA]</scope>
    <source>
        <strain evidence="3">XMTR2A4</strain>
    </source>
</reference>
<sequence>MTDLKPWYLSKTIWASLCTVVLAAASFAGVPTGGLEGGAVADGILQILTATTGLVALWGRVTARRAIA</sequence>
<evidence type="ECO:0000313" key="2">
    <source>
        <dbReference type="EMBL" id="OXS99440.1"/>
    </source>
</evidence>
<keyword evidence="1" id="KW-1133">Transmembrane helix</keyword>
<dbReference type="RefSeq" id="WP_094078218.1">
    <property type="nucleotide sequence ID" value="NZ_NBYO01000003.1"/>
</dbReference>
<name>A0A231UUD9_9HYPH</name>
<gene>
    <name evidence="2" type="ORF">B7H23_14905</name>
</gene>
<dbReference type="OrthoDB" id="7508901at2"/>
<dbReference type="EMBL" id="NBYO01000003">
    <property type="protein sequence ID" value="OXS99440.1"/>
    <property type="molecule type" value="Genomic_DNA"/>
</dbReference>
<keyword evidence="1" id="KW-0812">Transmembrane</keyword>
<dbReference type="AlphaFoldDB" id="A0A231UUD9"/>
<dbReference type="Proteomes" id="UP000215405">
    <property type="component" value="Unassembled WGS sequence"/>
</dbReference>
<feature type="transmembrane region" description="Helical" evidence="1">
    <location>
        <begin position="44"/>
        <end position="63"/>
    </location>
</feature>
<evidence type="ECO:0000256" key="1">
    <source>
        <dbReference type="SAM" id="Phobius"/>
    </source>
</evidence>
<proteinExistence type="predicted"/>
<comment type="caution">
    <text evidence="2">The sequence shown here is derived from an EMBL/GenBank/DDBJ whole genome shotgun (WGS) entry which is preliminary data.</text>
</comment>
<protein>
    <submittedName>
        <fullName evidence="2">Uncharacterized protein</fullName>
    </submittedName>
</protein>